<accession>A0AAE2ZI17</accession>
<feature type="non-terminal residue" evidence="1">
    <location>
        <position position="1"/>
    </location>
</feature>
<proteinExistence type="predicted"/>
<dbReference type="EMBL" id="JAHWLI010000083">
    <property type="protein sequence ID" value="MBW3118503.1"/>
    <property type="molecule type" value="Genomic_DNA"/>
</dbReference>
<protein>
    <submittedName>
        <fullName evidence="1">Uncharacterized protein</fullName>
    </submittedName>
</protein>
<comment type="caution">
    <text evidence="1">The sequence shown here is derived from an EMBL/GenBank/DDBJ whole genome shotgun (WGS) entry which is preliminary data.</text>
</comment>
<reference evidence="1" key="1">
    <citation type="submission" date="2021-07" db="EMBL/GenBank/DDBJ databases">
        <authorList>
            <person name="Stanton E."/>
        </authorList>
    </citation>
    <scope>NUCLEOTIDE SEQUENCE</scope>
    <source>
        <strain evidence="1">2021EL-01139</strain>
    </source>
</reference>
<organism evidence="1 2">
    <name type="scientific">Providencia rettgeri</name>
    <dbReference type="NCBI Taxonomy" id="587"/>
    <lineage>
        <taxon>Bacteria</taxon>
        <taxon>Pseudomonadati</taxon>
        <taxon>Pseudomonadota</taxon>
        <taxon>Gammaproteobacteria</taxon>
        <taxon>Enterobacterales</taxon>
        <taxon>Morganellaceae</taxon>
        <taxon>Providencia</taxon>
    </lineage>
</organism>
<dbReference type="Proteomes" id="UP001155882">
    <property type="component" value="Unassembled WGS sequence"/>
</dbReference>
<evidence type="ECO:0000313" key="2">
    <source>
        <dbReference type="Proteomes" id="UP001155882"/>
    </source>
</evidence>
<dbReference type="RefSeq" id="WP_219197764.1">
    <property type="nucleotide sequence ID" value="NZ_JAHWLI010000083.1"/>
</dbReference>
<gene>
    <name evidence="1" type="ORF">KYI77_18825</name>
</gene>
<name>A0AAE2ZI17_PRORE</name>
<sequence>AAFLYENQPFGRCCEEAYITFSSVRVKQFFAFSFQNLSLPFQYSSRFALSCSRSVVAHYRESEKSGNPFFHIFFRSLSFPSNLT</sequence>
<evidence type="ECO:0000313" key="1">
    <source>
        <dbReference type="EMBL" id="MBW3118503.1"/>
    </source>
</evidence>
<dbReference type="AlphaFoldDB" id="A0AAE2ZI17"/>